<accession>A0A0R3QU08</accession>
<evidence type="ECO:0000259" key="3">
    <source>
        <dbReference type="PROSITE" id="PS50158"/>
    </source>
</evidence>
<feature type="region of interest" description="Disordered" evidence="2">
    <location>
        <begin position="487"/>
        <end position="511"/>
    </location>
</feature>
<reference evidence="6" key="1">
    <citation type="submission" date="2017-02" db="UniProtKB">
        <authorList>
            <consortium name="WormBaseParasite"/>
        </authorList>
    </citation>
    <scope>IDENTIFICATION</scope>
</reference>
<feature type="compositionally biased region" description="Polar residues" evidence="2">
    <location>
        <begin position="1"/>
        <end position="15"/>
    </location>
</feature>
<dbReference type="AlphaFoldDB" id="A0A0R3QU08"/>
<dbReference type="WBParaSite" id="BTMF_0001121001-mRNA-1">
    <property type="protein sequence ID" value="BTMF_0001121001-mRNA-1"/>
    <property type="gene ID" value="BTMF_0001121001"/>
</dbReference>
<feature type="region of interest" description="Disordered" evidence="2">
    <location>
        <begin position="1"/>
        <end position="49"/>
    </location>
</feature>
<dbReference type="GO" id="GO:0019899">
    <property type="term" value="F:enzyme binding"/>
    <property type="evidence" value="ECO:0007669"/>
    <property type="project" value="UniProtKB-ARBA"/>
</dbReference>
<dbReference type="PROSITE" id="PS50158">
    <property type="entry name" value="ZF_CCHC"/>
    <property type="match status" value="1"/>
</dbReference>
<proteinExistence type="predicted"/>
<evidence type="ECO:0000313" key="6">
    <source>
        <dbReference type="WBParaSite" id="BTMF_0001121001-mRNA-1"/>
    </source>
</evidence>
<keyword evidence="1" id="KW-0863">Zinc-finger</keyword>
<evidence type="ECO:0000256" key="2">
    <source>
        <dbReference type="SAM" id="MobiDB-lite"/>
    </source>
</evidence>
<evidence type="ECO:0000313" key="5">
    <source>
        <dbReference type="Proteomes" id="UP000280834"/>
    </source>
</evidence>
<evidence type="ECO:0000313" key="4">
    <source>
        <dbReference type="EMBL" id="VDO31173.1"/>
    </source>
</evidence>
<gene>
    <name evidence="4" type="ORF">BTMF_LOCUS9244</name>
</gene>
<keyword evidence="1" id="KW-0479">Metal-binding</keyword>
<dbReference type="Gene3D" id="4.10.60.10">
    <property type="entry name" value="Zinc finger, CCHC-type"/>
    <property type="match status" value="1"/>
</dbReference>
<dbReference type="Proteomes" id="UP000280834">
    <property type="component" value="Unassembled WGS sequence"/>
</dbReference>
<dbReference type="SMART" id="SM00343">
    <property type="entry name" value="ZnF_C2HC"/>
    <property type="match status" value="2"/>
</dbReference>
<dbReference type="GO" id="GO:0008270">
    <property type="term" value="F:zinc ion binding"/>
    <property type="evidence" value="ECO:0007669"/>
    <property type="project" value="UniProtKB-KW"/>
</dbReference>
<keyword evidence="5" id="KW-1185">Reference proteome</keyword>
<keyword evidence="1" id="KW-0862">Zinc</keyword>
<sequence length="614" mass="69820">MSNSPTEEINVSGNLLGSKGDKNSKTTSENIEDENLKINPDNSDEIRPDEIVGATPTKHFLFCEANSEVIQVLDQYCPKQYLTGIKNKLNKSLSRFEFHKVLSFSRALEKLLQKKHQKRKPITDFISVNSELYQITFNDLESTEQIETFSLEDFDTDFCTESQTLLDFSVIENITIMAPPNESSASGISNPNATSITNFAIAENQKIAHDKAAKYVRIDFPGGKNSKTLLRTFLKQCENAIKLCKTEDLNLLYLNLTTHITGEAQVMLEDLNFDNWDDIVQALKNKYGEPETFSQRLYNFLTTAKIRQNESTADFGERISHLLSRSIESLADEPTLKDASVSDFLQHLGKIFFVEQGNQNIAQYLRLYCKDYSADLQKLIREGATEEQKLKGYGNNTRPKDFKNFASSSGFSNVGMASANTSNKSPQATNLNNNRKNSKTGKWCYWHANDSHDTKECRVAPTCEKCKFKGHLAADCRTKIQKIRKMEANTSEQKSDKNWKPQTKPTGPTRPCRMCKNSGHYDADCPEFIKFQEFQKKSVSKNSDEVRDYKIHTLKIKKEGTAILRSVQSENNANEDVFLKLHSTPWNRKYLFQLDNAAQVSVVKKSKVHRNTDI</sequence>
<dbReference type="EMBL" id="UZAG01016840">
    <property type="protein sequence ID" value="VDO31173.1"/>
    <property type="molecule type" value="Genomic_DNA"/>
</dbReference>
<feature type="domain" description="CCHC-type" evidence="3">
    <location>
        <begin position="512"/>
        <end position="527"/>
    </location>
</feature>
<reference evidence="4 5" key="2">
    <citation type="submission" date="2018-11" db="EMBL/GenBank/DDBJ databases">
        <authorList>
            <consortium name="Pathogen Informatics"/>
        </authorList>
    </citation>
    <scope>NUCLEOTIDE SEQUENCE [LARGE SCALE GENOMIC DNA]</scope>
</reference>
<dbReference type="SUPFAM" id="SSF57756">
    <property type="entry name" value="Retrovirus zinc finger-like domains"/>
    <property type="match status" value="1"/>
</dbReference>
<evidence type="ECO:0000256" key="1">
    <source>
        <dbReference type="PROSITE-ProRule" id="PRU00047"/>
    </source>
</evidence>
<dbReference type="InterPro" id="IPR036875">
    <property type="entry name" value="Znf_CCHC_sf"/>
</dbReference>
<dbReference type="GO" id="GO:0003676">
    <property type="term" value="F:nucleic acid binding"/>
    <property type="evidence" value="ECO:0007669"/>
    <property type="project" value="InterPro"/>
</dbReference>
<organism evidence="6">
    <name type="scientific">Brugia timori</name>
    <dbReference type="NCBI Taxonomy" id="42155"/>
    <lineage>
        <taxon>Eukaryota</taxon>
        <taxon>Metazoa</taxon>
        <taxon>Ecdysozoa</taxon>
        <taxon>Nematoda</taxon>
        <taxon>Chromadorea</taxon>
        <taxon>Rhabditida</taxon>
        <taxon>Spirurina</taxon>
        <taxon>Spiruromorpha</taxon>
        <taxon>Filarioidea</taxon>
        <taxon>Onchocercidae</taxon>
        <taxon>Brugia</taxon>
    </lineage>
</organism>
<protein>
    <submittedName>
        <fullName evidence="6">CCHC-type domain-containing protein</fullName>
    </submittedName>
</protein>
<name>A0A0R3QU08_9BILA</name>
<dbReference type="InterPro" id="IPR001878">
    <property type="entry name" value="Znf_CCHC"/>
</dbReference>